<dbReference type="GO" id="GO:0008237">
    <property type="term" value="F:metallopeptidase activity"/>
    <property type="evidence" value="ECO:0007669"/>
    <property type="project" value="InterPro"/>
</dbReference>
<reference evidence="2" key="1">
    <citation type="journal article" date="2019" name="Nat. Med.">
        <title>A library of human gut bacterial isolates paired with longitudinal multiomics data enables mechanistic microbiome research.</title>
        <authorList>
            <person name="Poyet M."/>
            <person name="Groussin M."/>
            <person name="Gibbons S.M."/>
            <person name="Avila-Pacheco J."/>
            <person name="Jiang X."/>
            <person name="Kearney S.M."/>
            <person name="Perrotta A.R."/>
            <person name="Berdy B."/>
            <person name="Zhao S."/>
            <person name="Lieberman T.D."/>
            <person name="Swanson P.K."/>
            <person name="Smith M."/>
            <person name="Roesemann S."/>
            <person name="Alexander J.E."/>
            <person name="Rich S.A."/>
            <person name="Livny J."/>
            <person name="Vlamakis H."/>
            <person name="Clish C."/>
            <person name="Bullock K."/>
            <person name="Deik A."/>
            <person name="Scott J."/>
            <person name="Pierce K.A."/>
            <person name="Xavier R.J."/>
            <person name="Alm E.J."/>
        </authorList>
    </citation>
    <scope>NUCLEOTIDE SEQUENCE</scope>
    <source>
        <strain evidence="2">BIOML-A12</strain>
    </source>
</reference>
<dbReference type="GO" id="GO:0005198">
    <property type="term" value="F:structural molecule activity"/>
    <property type="evidence" value="ECO:0007669"/>
    <property type="project" value="InterPro"/>
</dbReference>
<sequence>MAKKVKDPYALRDIFKEMEMELVASLRRNFINHKVEEQAHGFSWEMWQKAKLRNLQEYRKETTSVIYRFKKRISAAIEQVLRNHFSVGERKADIKLPQDGVSTALPGEEPPQEKQFFSMNKKKLDALIKSTKNDFEDVQQAVYRKMDDVYRQTIFKTEFQLSSGAISLGKAIDKATEDFLAKGVNCIAYKDKNGEIIRYVNIADYAEMALRTASHRATLLGEGSKRDELGVHLVFVSAHANACKLCLPWQGQILIDDVFSHPNDEYIAKYKEKYKLLSDAIKAGLLHPNCRHTLATYFEGVTRLPKPQDPKIALENYNYEQRQRKLEREIRKRKRILAGTVEDEDRKEARANLRQAQKNLRDFLEAHSEFKRNQRKEKVHGNKHTLSSTLENFDDSTLKEIDERTILEVDKALAKIYKEYPSLQGIIKNVHLIEDGTAKAEIDIQNKGISLSLGINKNLTPENAKSLTEKMYGQYKWTKKPGIEGIIKHEMGHVLNYDYYVRKNHLEYGKPYSDEPLQKLINDLERNDFATELRAETLERLGVTDTDENVARYFSSYAKTKSMTNNGEFFAEAFSDYSDTEAKFIFMELLKERLK</sequence>
<evidence type="ECO:0000256" key="1">
    <source>
        <dbReference type="SAM" id="Coils"/>
    </source>
</evidence>
<comment type="caution">
    <text evidence="2">The sequence shown here is derived from an EMBL/GenBank/DDBJ whole genome shotgun (WGS) entry which is preliminary data.</text>
</comment>
<dbReference type="InterPro" id="IPR009319">
    <property type="entry name" value="Phage_A118_VSP1"/>
</dbReference>
<keyword evidence="1" id="KW-0175">Coiled coil</keyword>
<dbReference type="EMBL" id="WWTN01000002">
    <property type="protein sequence ID" value="MZH54472.1"/>
    <property type="molecule type" value="Genomic_DNA"/>
</dbReference>
<organism evidence="2 3">
    <name type="scientific">Clostridium innocuum</name>
    <dbReference type="NCBI Taxonomy" id="1522"/>
    <lineage>
        <taxon>Bacteria</taxon>
        <taxon>Bacillati</taxon>
        <taxon>Bacillota</taxon>
        <taxon>Clostridia</taxon>
        <taxon>Eubacteriales</taxon>
        <taxon>Clostridiaceae</taxon>
        <taxon>Clostridium</taxon>
    </lineage>
</organism>
<accession>A0AB36B0P6</accession>
<gene>
    <name evidence="2" type="ORF">GT664_01590</name>
</gene>
<dbReference type="RefSeq" id="WP_161128904.1">
    <property type="nucleotide sequence ID" value="NZ_WWTM01000003.1"/>
</dbReference>
<dbReference type="Pfam" id="PF06152">
    <property type="entry name" value="Phage_min_cap2"/>
    <property type="match status" value="1"/>
</dbReference>
<evidence type="ECO:0000313" key="2">
    <source>
        <dbReference type="EMBL" id="MZH54472.1"/>
    </source>
</evidence>
<name>A0AB36B0P6_CLOIN</name>
<protein>
    <submittedName>
        <fullName evidence="2">Capsid protein</fullName>
    </submittedName>
</protein>
<dbReference type="AlphaFoldDB" id="A0AB36B0P6"/>
<proteinExistence type="predicted"/>
<dbReference type="Gene3D" id="3.40.390.10">
    <property type="entry name" value="Collagenase (Catalytic Domain)"/>
    <property type="match status" value="1"/>
</dbReference>
<dbReference type="Proteomes" id="UP000604383">
    <property type="component" value="Unassembled WGS sequence"/>
</dbReference>
<evidence type="ECO:0000313" key="3">
    <source>
        <dbReference type="Proteomes" id="UP000604383"/>
    </source>
</evidence>
<feature type="coiled-coil region" evidence="1">
    <location>
        <begin position="346"/>
        <end position="373"/>
    </location>
</feature>
<dbReference type="InterPro" id="IPR024079">
    <property type="entry name" value="MetalloPept_cat_dom_sf"/>
</dbReference>